<evidence type="ECO:0000256" key="1">
    <source>
        <dbReference type="ARBA" id="ARBA00005234"/>
    </source>
</evidence>
<dbReference type="Proteomes" id="UP000501690">
    <property type="component" value="Linkage Group LG7"/>
</dbReference>
<keyword evidence="3" id="KW-0378">Hydrolase</keyword>
<keyword evidence="5" id="KW-0032">Aminotransferase</keyword>
<dbReference type="PANTHER" id="PTHR46033">
    <property type="entry name" value="PROTEIN MAIN-LIKE 2"/>
    <property type="match status" value="1"/>
</dbReference>
<dbReference type="InterPro" id="IPR038765">
    <property type="entry name" value="Papain-like_cys_pep_sf"/>
</dbReference>
<sequence>MDERPYNDLCCFFSMARKGKKVGKKQDFDEEDRVRLINFVDTKHIVEINNVLTDGHRRRIGVTPFKWCLDLERSVDICSPLLVELLRRWDDGEQSFHIWKHLVPLSVVDVCFSLGLGVVGEEVQFDAYACGLVGSLFCGQRICIKGITNMIRSVIGTEHDDVDTVCRLYILLCFAVLYFPRNSKVICNMPFGILDDIDSLVKFNWGSAVHSFLVNSLSRAYGVHSQKKNDHNITLAGSVVVLQIWAFERLGLGADDRDIVFPRILRWPSLKLRTSSIERLFIERNLIFDWALTEEDQSNELVRVALNLTGVSEGGQEPGVSNTGDVWLKKIHSNEIEIMEIKKRLKILEDEVFSRNESQPVEKDNVCDDKGQTSDCNTEINADVSDHEVGEDVGADVGEDFGALHEHEGHANEGNTAVDISDDSGVENEAEVGGDGNGKSPTLHDVADNIDKDNPVHDVHCAELLAIVPWVAASQGNCGIGGRVDVVKLYQTVTRVDCPYRIVAVINGQILSTHDCMGFRPMGYVCNMAVMFGCNLLMHNERKLHQHVRRIVLHPMYTTLVVHDSNQRIAKRRVWKLSDYNMFFSSNLVSMKEILTAEFLFAPIVHDDHWWCYAVKLDTMEFLVLDSLGHNRKKRTRIDNSVARNMETFLSLLLNCKEDNKPSFEIRHALTPIQPNLHDCGVIVLKFIELWDGTPKFNGNCMPEYTTEDLQQIRQNLICEWILHDDNQNREEVLVYYDLYLRH</sequence>
<dbReference type="Pfam" id="PF10536">
    <property type="entry name" value="PMD"/>
    <property type="match status" value="1"/>
</dbReference>
<evidence type="ECO:0000313" key="5">
    <source>
        <dbReference type="EMBL" id="QCD99576.1"/>
    </source>
</evidence>
<keyword evidence="2" id="KW-0645">Protease</keyword>
<dbReference type="Pfam" id="PF02902">
    <property type="entry name" value="Peptidase_C48"/>
    <property type="match status" value="1"/>
</dbReference>
<dbReference type="Gene3D" id="3.40.395.10">
    <property type="entry name" value="Adenoviral Proteinase, Chain A"/>
    <property type="match status" value="1"/>
</dbReference>
<evidence type="ECO:0000259" key="4">
    <source>
        <dbReference type="PROSITE" id="PS50600"/>
    </source>
</evidence>
<dbReference type="GO" id="GO:0008234">
    <property type="term" value="F:cysteine-type peptidase activity"/>
    <property type="evidence" value="ECO:0007669"/>
    <property type="project" value="InterPro"/>
</dbReference>
<dbReference type="AlphaFoldDB" id="A0A4D6MHU5"/>
<dbReference type="InterPro" id="IPR003653">
    <property type="entry name" value="Peptidase_C48_C"/>
</dbReference>
<comment type="similarity">
    <text evidence="1">Belongs to the peptidase C48 family.</text>
</comment>
<dbReference type="GO" id="GO:0008483">
    <property type="term" value="F:transaminase activity"/>
    <property type="evidence" value="ECO:0007669"/>
    <property type="project" value="UniProtKB-KW"/>
</dbReference>
<dbReference type="EMBL" id="CP039351">
    <property type="protein sequence ID" value="QCD99576.1"/>
    <property type="molecule type" value="Genomic_DNA"/>
</dbReference>
<evidence type="ECO:0000256" key="3">
    <source>
        <dbReference type="ARBA" id="ARBA00022801"/>
    </source>
</evidence>
<proteinExistence type="inferred from homology"/>
<evidence type="ECO:0000313" key="6">
    <source>
        <dbReference type="Proteomes" id="UP000501690"/>
    </source>
</evidence>
<keyword evidence="6" id="KW-1185">Reference proteome</keyword>
<dbReference type="PROSITE" id="PS50600">
    <property type="entry name" value="ULP_PROTEASE"/>
    <property type="match status" value="1"/>
</dbReference>
<gene>
    <name evidence="5" type="ORF">DEO72_LG7g859</name>
</gene>
<evidence type="ECO:0000256" key="2">
    <source>
        <dbReference type="ARBA" id="ARBA00022670"/>
    </source>
</evidence>
<accession>A0A4D6MHU5</accession>
<dbReference type="PANTHER" id="PTHR46033:SF8">
    <property type="entry name" value="PROTEIN MAINTENANCE OF MERISTEMS-LIKE"/>
    <property type="match status" value="1"/>
</dbReference>
<dbReference type="InterPro" id="IPR019557">
    <property type="entry name" value="AminoTfrase-like_pln_mobile"/>
</dbReference>
<feature type="domain" description="Ubiquitin-like protease family profile" evidence="4">
    <location>
        <begin position="509"/>
        <end position="691"/>
    </location>
</feature>
<name>A0A4D6MHU5_VIGUN</name>
<keyword evidence="5" id="KW-0808">Transferase</keyword>
<dbReference type="GO" id="GO:0010073">
    <property type="term" value="P:meristem maintenance"/>
    <property type="evidence" value="ECO:0007669"/>
    <property type="project" value="InterPro"/>
</dbReference>
<organism evidence="5 6">
    <name type="scientific">Vigna unguiculata</name>
    <name type="common">Cowpea</name>
    <dbReference type="NCBI Taxonomy" id="3917"/>
    <lineage>
        <taxon>Eukaryota</taxon>
        <taxon>Viridiplantae</taxon>
        <taxon>Streptophyta</taxon>
        <taxon>Embryophyta</taxon>
        <taxon>Tracheophyta</taxon>
        <taxon>Spermatophyta</taxon>
        <taxon>Magnoliopsida</taxon>
        <taxon>eudicotyledons</taxon>
        <taxon>Gunneridae</taxon>
        <taxon>Pentapetalae</taxon>
        <taxon>rosids</taxon>
        <taxon>fabids</taxon>
        <taxon>Fabales</taxon>
        <taxon>Fabaceae</taxon>
        <taxon>Papilionoideae</taxon>
        <taxon>50 kb inversion clade</taxon>
        <taxon>NPAAA clade</taxon>
        <taxon>indigoferoid/millettioid clade</taxon>
        <taxon>Phaseoleae</taxon>
        <taxon>Vigna</taxon>
    </lineage>
</organism>
<reference evidence="5 6" key="1">
    <citation type="submission" date="2019-04" db="EMBL/GenBank/DDBJ databases">
        <title>An improved genome assembly and genetic linkage map for asparagus bean, Vigna unguiculata ssp. sesquipedialis.</title>
        <authorList>
            <person name="Xia Q."/>
            <person name="Zhang R."/>
            <person name="Dong Y."/>
        </authorList>
    </citation>
    <scope>NUCLEOTIDE SEQUENCE [LARGE SCALE GENOMIC DNA]</scope>
    <source>
        <tissue evidence="5">Leaf</tissue>
    </source>
</reference>
<dbReference type="SUPFAM" id="SSF54001">
    <property type="entry name" value="Cysteine proteinases"/>
    <property type="match status" value="1"/>
</dbReference>
<dbReference type="GO" id="GO:0006508">
    <property type="term" value="P:proteolysis"/>
    <property type="evidence" value="ECO:0007669"/>
    <property type="project" value="UniProtKB-KW"/>
</dbReference>
<dbReference type="InterPro" id="IPR044824">
    <property type="entry name" value="MAIN-like"/>
</dbReference>
<protein>
    <submittedName>
        <fullName evidence="5">Aminotransferase-like</fullName>
    </submittedName>
</protein>